<feature type="region of interest" description="Disordered" evidence="2">
    <location>
        <begin position="165"/>
        <end position="185"/>
    </location>
</feature>
<feature type="compositionally biased region" description="Acidic residues" evidence="2">
    <location>
        <begin position="536"/>
        <end position="547"/>
    </location>
</feature>
<feature type="region of interest" description="Disordered" evidence="2">
    <location>
        <begin position="422"/>
        <end position="442"/>
    </location>
</feature>
<feature type="compositionally biased region" description="Acidic residues" evidence="2">
    <location>
        <begin position="513"/>
        <end position="526"/>
    </location>
</feature>
<feature type="compositionally biased region" description="Pro residues" evidence="2">
    <location>
        <begin position="104"/>
        <end position="114"/>
    </location>
</feature>
<dbReference type="Gene3D" id="3.80.10.10">
    <property type="entry name" value="Ribonuclease Inhibitor"/>
    <property type="match status" value="1"/>
</dbReference>
<keyword evidence="4" id="KW-1185">Reference proteome</keyword>
<comment type="subcellular location">
    <subcellularLocation>
        <location evidence="1">Cytoplasm</location>
        <location evidence="1">Cytoskeleton</location>
        <location evidence="1">Cilium axoneme</location>
    </subcellularLocation>
</comment>
<evidence type="ECO:0000313" key="4">
    <source>
        <dbReference type="Proteomes" id="UP000075714"/>
    </source>
</evidence>
<protein>
    <submittedName>
        <fullName evidence="3">Uncharacterized protein</fullName>
    </submittedName>
</protein>
<dbReference type="GO" id="GO:0005930">
    <property type="term" value="C:axoneme"/>
    <property type="evidence" value="ECO:0007669"/>
    <property type="project" value="UniProtKB-SubCell"/>
</dbReference>
<dbReference type="EMBL" id="LSYV01000016">
    <property type="protein sequence ID" value="KXZ50745.1"/>
    <property type="molecule type" value="Genomic_DNA"/>
</dbReference>
<feature type="compositionally biased region" description="Gly residues" evidence="2">
    <location>
        <begin position="915"/>
        <end position="930"/>
    </location>
</feature>
<gene>
    <name evidence="3" type="ORF">GPECTOR_15g430</name>
</gene>
<dbReference type="PANTHER" id="PTHR24114:SF2">
    <property type="entry name" value="F-BOX DOMAIN-CONTAINING PROTEIN-RELATED"/>
    <property type="match status" value="1"/>
</dbReference>
<comment type="caution">
    <text evidence="3">The sequence shown here is derived from an EMBL/GenBank/DDBJ whole genome shotgun (WGS) entry which is preliminary data.</text>
</comment>
<organism evidence="3 4">
    <name type="scientific">Gonium pectorale</name>
    <name type="common">Green alga</name>
    <dbReference type="NCBI Taxonomy" id="33097"/>
    <lineage>
        <taxon>Eukaryota</taxon>
        <taxon>Viridiplantae</taxon>
        <taxon>Chlorophyta</taxon>
        <taxon>core chlorophytes</taxon>
        <taxon>Chlorophyceae</taxon>
        <taxon>CS clade</taxon>
        <taxon>Chlamydomonadales</taxon>
        <taxon>Volvocaceae</taxon>
        <taxon>Gonium</taxon>
    </lineage>
</organism>
<evidence type="ECO:0000313" key="3">
    <source>
        <dbReference type="EMBL" id="KXZ50745.1"/>
    </source>
</evidence>
<dbReference type="PANTHER" id="PTHR24114">
    <property type="entry name" value="LEUCINE RICH REPEAT FAMILY PROTEIN"/>
    <property type="match status" value="1"/>
</dbReference>
<feature type="compositionally biased region" description="Low complexity" evidence="2">
    <location>
        <begin position="91"/>
        <end position="103"/>
    </location>
</feature>
<dbReference type="AlphaFoldDB" id="A0A150GLX0"/>
<feature type="compositionally biased region" description="Gly residues" evidence="2">
    <location>
        <begin position="477"/>
        <end position="494"/>
    </location>
</feature>
<dbReference type="InterPro" id="IPR032675">
    <property type="entry name" value="LRR_dom_sf"/>
</dbReference>
<feature type="region of interest" description="Disordered" evidence="2">
    <location>
        <begin position="91"/>
        <end position="131"/>
    </location>
</feature>
<name>A0A150GLX0_GONPE</name>
<feature type="region of interest" description="Disordered" evidence="2">
    <location>
        <begin position="289"/>
        <end position="323"/>
    </location>
</feature>
<feature type="compositionally biased region" description="Basic residues" evidence="2">
    <location>
        <begin position="174"/>
        <end position="185"/>
    </location>
</feature>
<dbReference type="Proteomes" id="UP000075714">
    <property type="component" value="Unassembled WGS sequence"/>
</dbReference>
<feature type="region of interest" description="Disordered" evidence="2">
    <location>
        <begin position="900"/>
        <end position="930"/>
    </location>
</feature>
<reference evidence="4" key="1">
    <citation type="journal article" date="2016" name="Nat. Commun.">
        <title>The Gonium pectorale genome demonstrates co-option of cell cycle regulation during the evolution of multicellularity.</title>
        <authorList>
            <person name="Hanschen E.R."/>
            <person name="Marriage T.N."/>
            <person name="Ferris P.J."/>
            <person name="Hamaji T."/>
            <person name="Toyoda A."/>
            <person name="Fujiyama A."/>
            <person name="Neme R."/>
            <person name="Noguchi H."/>
            <person name="Minakuchi Y."/>
            <person name="Suzuki M."/>
            <person name="Kawai-Toyooka H."/>
            <person name="Smith D.R."/>
            <person name="Sparks H."/>
            <person name="Anderson J."/>
            <person name="Bakaric R."/>
            <person name="Luria V."/>
            <person name="Karger A."/>
            <person name="Kirschner M.W."/>
            <person name="Durand P.M."/>
            <person name="Michod R.E."/>
            <person name="Nozaki H."/>
            <person name="Olson B.J."/>
        </authorList>
    </citation>
    <scope>NUCLEOTIDE SEQUENCE [LARGE SCALE GENOMIC DNA]</scope>
    <source>
        <strain evidence="4">NIES-2863</strain>
    </source>
</reference>
<accession>A0A150GLX0</accession>
<dbReference type="InterPro" id="IPR052394">
    <property type="entry name" value="LRR-containing"/>
</dbReference>
<feature type="compositionally biased region" description="Gly residues" evidence="2">
    <location>
        <begin position="299"/>
        <end position="314"/>
    </location>
</feature>
<proteinExistence type="predicted"/>
<dbReference type="SUPFAM" id="SSF52047">
    <property type="entry name" value="RNI-like"/>
    <property type="match status" value="1"/>
</dbReference>
<evidence type="ECO:0000256" key="2">
    <source>
        <dbReference type="SAM" id="MobiDB-lite"/>
    </source>
</evidence>
<dbReference type="OrthoDB" id="10629911at2759"/>
<feature type="region of interest" description="Disordered" evidence="2">
    <location>
        <begin position="474"/>
        <end position="547"/>
    </location>
</feature>
<sequence length="930" mass="95687">MRLQQMVRQRHAAPMLPLSGRAVHIRFLRAMAQLYIRVEGQRRRFGELPVFQAVNAFVRPRTTLGRRSFMEAVAAGQLSLPFLRFPASAPDGAGTSTAASAPASGPPPPLPLVPDPTECGTERLGGGAEATGPLAVGPTTYFVSYAWSYTLDRLVEMLDDHYRGLQGEQPPAAGRRKGGRGPKGRRGGGLLSALVLEGMTPREYYIPVYYWVDIFAVTQHFKGDFKDHPDSDFPGVIRSAQAVLFTLHPLERPITFTRVWCLFEAMTALRSDVRLEMILDRGRGLFPPSAAGSDDGGEGADGAGGGNGGDVGKGGDGDGDGAAEGVVEATAAEQRAHGDVVGASGSYAAAGAAVAPLLSAAAPPAPVPAVAPDDVEVLSLSFCPRLQLRLRGCGPDGDGGGRAPRDLRDAFEAGMGEFRARMEESAARTRGFPPDEDPDGTRDALVDELVSLLVELGGPATEAAAREWRLVHRGGEGEGLGSGSSSGSSSGSGDGGDDDEDDGGSGGYNDGGSEGEAEESGEEEGGGESGAGGDGSGEEAEGADKDEEAETLGVGRFNEVLRQQLHLRFLEQLLVQAWKAGDAAGAEHCLRLGAAPLSPTLSVTFPSAGAARRCRASLLAALRRSSGLRDLTLKAGSPTSWSRYREGDALAFAVAEALVDGGGGSGGSGGSGCAATLRSLSLEVPVGPLGCEALGEALRRNGRRLAKLSLMGYFFTERCLVPLFSAMAAAAAAGGGCGVRHLRLFGSSMGRGGAEGLCDFVRASPCLEQLELINGALIDEELPGLVDAILAAGVLTHLNLFQNMLTPASAPHVERLLAGSATLRVLDIGSSGGKTIGAEGYAALARGLARNAGLVELRCGDLGPAGASALLAALRDPACAGRASLRVLVCGRRRPQRVLPERELSCGDDDDDEGGGGAGEPEVAGGGSAG</sequence>
<evidence type="ECO:0000256" key="1">
    <source>
        <dbReference type="ARBA" id="ARBA00004430"/>
    </source>
</evidence>